<keyword evidence="3" id="KW-0134">Cell wall</keyword>
<evidence type="ECO:0000256" key="7">
    <source>
        <dbReference type="ARBA" id="ARBA00023316"/>
    </source>
</evidence>
<feature type="signal peptide" evidence="16">
    <location>
        <begin position="1"/>
        <end position="24"/>
    </location>
</feature>
<comment type="subcellular location">
    <subcellularLocation>
        <location evidence="1">Secreted</location>
        <location evidence="1">Cell wall</location>
    </subcellularLocation>
</comment>
<evidence type="ECO:0000256" key="11">
    <source>
        <dbReference type="ARBA" id="ARBA00057651"/>
    </source>
</evidence>
<comment type="similarity">
    <text evidence="2 15">Belongs to the glycosyl hydrolase 28 family.</text>
</comment>
<keyword evidence="5 15" id="KW-0378">Hydrolase</keyword>
<dbReference type="InterPro" id="IPR011050">
    <property type="entry name" value="Pectin_lyase_fold/virulence"/>
</dbReference>
<evidence type="ECO:0000256" key="8">
    <source>
        <dbReference type="ARBA" id="ARBA00038933"/>
    </source>
</evidence>
<dbReference type="InterPro" id="IPR006626">
    <property type="entry name" value="PbH1"/>
</dbReference>
<dbReference type="GO" id="GO:0071555">
    <property type="term" value="P:cell wall organization"/>
    <property type="evidence" value="ECO:0007669"/>
    <property type="project" value="UniProtKB-KW"/>
</dbReference>
<dbReference type="SMART" id="SM00710">
    <property type="entry name" value="PbH1"/>
    <property type="match status" value="6"/>
</dbReference>
<evidence type="ECO:0000256" key="1">
    <source>
        <dbReference type="ARBA" id="ARBA00004191"/>
    </source>
</evidence>
<proteinExistence type="inferred from homology"/>
<reference evidence="18" key="1">
    <citation type="journal article" date="2016" name="Nature">
        <title>The genome of the seagrass Zostera marina reveals angiosperm adaptation to the sea.</title>
        <authorList>
            <person name="Olsen J.L."/>
            <person name="Rouze P."/>
            <person name="Verhelst B."/>
            <person name="Lin Y.-C."/>
            <person name="Bayer T."/>
            <person name="Collen J."/>
            <person name="Dattolo E."/>
            <person name="De Paoli E."/>
            <person name="Dittami S."/>
            <person name="Maumus F."/>
            <person name="Michel G."/>
            <person name="Kersting A."/>
            <person name="Lauritano C."/>
            <person name="Lohaus R."/>
            <person name="Toepel M."/>
            <person name="Tonon T."/>
            <person name="Vanneste K."/>
            <person name="Amirebrahimi M."/>
            <person name="Brakel J."/>
            <person name="Bostroem C."/>
            <person name="Chovatia M."/>
            <person name="Grimwood J."/>
            <person name="Jenkins J.W."/>
            <person name="Jueterbock A."/>
            <person name="Mraz A."/>
            <person name="Stam W.T."/>
            <person name="Tice H."/>
            <person name="Bornberg-Bauer E."/>
            <person name="Green P.J."/>
            <person name="Pearson G.A."/>
            <person name="Procaccini G."/>
            <person name="Duarte C.M."/>
            <person name="Schmutz J."/>
            <person name="Reusch T.B.H."/>
            <person name="Van de Peer Y."/>
        </authorList>
    </citation>
    <scope>NUCLEOTIDE SEQUENCE [LARGE SCALE GENOMIC DNA]</scope>
    <source>
        <strain evidence="18">cv. Finnish</strain>
    </source>
</reference>
<evidence type="ECO:0000313" key="18">
    <source>
        <dbReference type="Proteomes" id="UP000036987"/>
    </source>
</evidence>
<name>A0A0K9NPW5_ZOSMR</name>
<evidence type="ECO:0000256" key="10">
    <source>
        <dbReference type="ARBA" id="ARBA00048766"/>
    </source>
</evidence>
<evidence type="ECO:0000256" key="16">
    <source>
        <dbReference type="SAM" id="SignalP"/>
    </source>
</evidence>
<evidence type="ECO:0000256" key="14">
    <source>
        <dbReference type="PROSITE-ProRule" id="PRU10052"/>
    </source>
</evidence>
<dbReference type="PROSITE" id="PS00502">
    <property type="entry name" value="POLYGALACTURONASE"/>
    <property type="match status" value="1"/>
</dbReference>
<dbReference type="STRING" id="29655.A0A0K9NPW5"/>
<evidence type="ECO:0000256" key="15">
    <source>
        <dbReference type="RuleBase" id="RU361169"/>
    </source>
</evidence>
<evidence type="ECO:0000256" key="2">
    <source>
        <dbReference type="ARBA" id="ARBA00008834"/>
    </source>
</evidence>
<dbReference type="Pfam" id="PF00295">
    <property type="entry name" value="Glyco_hydro_28"/>
    <property type="match status" value="1"/>
</dbReference>
<organism evidence="17 18">
    <name type="scientific">Zostera marina</name>
    <name type="common">Eelgrass</name>
    <dbReference type="NCBI Taxonomy" id="29655"/>
    <lineage>
        <taxon>Eukaryota</taxon>
        <taxon>Viridiplantae</taxon>
        <taxon>Streptophyta</taxon>
        <taxon>Embryophyta</taxon>
        <taxon>Tracheophyta</taxon>
        <taxon>Spermatophyta</taxon>
        <taxon>Magnoliopsida</taxon>
        <taxon>Liliopsida</taxon>
        <taxon>Zosteraceae</taxon>
        <taxon>Zostera</taxon>
    </lineage>
</organism>
<dbReference type="OrthoDB" id="640420at2759"/>
<evidence type="ECO:0000256" key="6">
    <source>
        <dbReference type="ARBA" id="ARBA00023295"/>
    </source>
</evidence>
<evidence type="ECO:0000256" key="3">
    <source>
        <dbReference type="ARBA" id="ARBA00022512"/>
    </source>
</evidence>
<dbReference type="GO" id="GO:0005975">
    <property type="term" value="P:carbohydrate metabolic process"/>
    <property type="evidence" value="ECO:0007669"/>
    <property type="project" value="InterPro"/>
</dbReference>
<sequence>MGSLSFNYIVSFIVLLLWAVVVSAGKTFNVKDYGAKTDGRTDCTSAILSAWKEACEFPGDATVYLPPGKYMSAMIMMSGPCQGDMTFRLDGAMRGTKDLSKFPRNNWVAFQFLSNFKLTGNGVFDGMGRSTWAQNKRVGKVFPTSIQFTSLNDSLVEGIRSKNAKMFHMMVYRCSKLKIDKVTIQAPANSPNTDGIHVSLSNDTQITNTNIRTGDDCISIGQTNRGLYISDVRCGPGHGISVGSLGKFEDDKDVTDLYLKNCELSRTTNGLRIKTWQKSYQMTCSNFTYENIIMKKVFNPIIIDQEYCPNGVGKCGGKSTSSQVKIVDVTFKNIKGTSESPTAINLLCSQSNPCKGLVFRNIDFKHTGSAVANSTCLNVANPKISNVQPPLCQN</sequence>
<dbReference type="Proteomes" id="UP000036987">
    <property type="component" value="Unassembled WGS sequence"/>
</dbReference>
<evidence type="ECO:0000256" key="13">
    <source>
        <dbReference type="ARBA" id="ARBA00083621"/>
    </source>
</evidence>
<accession>A0A0K9NPW5</accession>
<evidence type="ECO:0000313" key="17">
    <source>
        <dbReference type="EMBL" id="KMZ58030.1"/>
    </source>
</evidence>
<evidence type="ECO:0000256" key="12">
    <source>
        <dbReference type="ARBA" id="ARBA00068298"/>
    </source>
</evidence>
<dbReference type="GO" id="GO:0047911">
    <property type="term" value="F:galacturan 1,4-alpha-galacturonidase activity"/>
    <property type="evidence" value="ECO:0007669"/>
    <property type="project" value="UniProtKB-EC"/>
</dbReference>
<comment type="caution">
    <text evidence="17">The sequence shown here is derived from an EMBL/GenBank/DDBJ whole genome shotgun (WGS) entry which is preliminary data.</text>
</comment>
<feature type="active site" evidence="14">
    <location>
        <position position="238"/>
    </location>
</feature>
<evidence type="ECO:0000256" key="9">
    <source>
        <dbReference type="ARBA" id="ARBA00043142"/>
    </source>
</evidence>
<dbReference type="EC" id="3.2.1.67" evidence="8"/>
<keyword evidence="6 15" id="KW-0326">Glycosidase</keyword>
<comment type="catalytic activity">
    <reaction evidence="10">
        <text>[(1-&gt;4)-alpha-D-galacturonosyl](n) + H2O = alpha-D-galacturonate + [(1-&gt;4)-alpha-D-galacturonosyl](n-1)</text>
        <dbReference type="Rhea" id="RHEA:14117"/>
        <dbReference type="Rhea" id="RHEA-COMP:14570"/>
        <dbReference type="Rhea" id="RHEA-COMP:14572"/>
        <dbReference type="ChEBI" id="CHEBI:15377"/>
        <dbReference type="ChEBI" id="CHEBI:58658"/>
        <dbReference type="ChEBI" id="CHEBI:140523"/>
        <dbReference type="EC" id="3.2.1.67"/>
    </reaction>
</comment>
<dbReference type="AlphaFoldDB" id="A0A0K9NPW5"/>
<dbReference type="PANTHER" id="PTHR31375">
    <property type="match status" value="1"/>
</dbReference>
<dbReference type="InterPro" id="IPR000743">
    <property type="entry name" value="Glyco_hydro_28"/>
</dbReference>
<dbReference type="FunFam" id="2.160.20.10:FF:000004">
    <property type="entry name" value="Pectin lyase-like superfamily protein"/>
    <property type="match status" value="1"/>
</dbReference>
<feature type="chain" id="PRO_5005526959" description="Exopolygalacturonase" evidence="16">
    <location>
        <begin position="25"/>
        <end position="394"/>
    </location>
</feature>
<dbReference type="Gene3D" id="2.160.20.10">
    <property type="entry name" value="Single-stranded right-handed beta-helix, Pectin lyase-like"/>
    <property type="match status" value="1"/>
</dbReference>
<dbReference type="GO" id="GO:0004650">
    <property type="term" value="F:polygalacturonase activity"/>
    <property type="evidence" value="ECO:0007669"/>
    <property type="project" value="InterPro"/>
</dbReference>
<keyword evidence="16" id="KW-0732">Signal</keyword>
<keyword evidence="4" id="KW-0964">Secreted</keyword>
<dbReference type="InterPro" id="IPR012334">
    <property type="entry name" value="Pectin_lyas_fold"/>
</dbReference>
<dbReference type="EMBL" id="LFYR01001978">
    <property type="protein sequence ID" value="KMZ58030.1"/>
    <property type="molecule type" value="Genomic_DNA"/>
</dbReference>
<evidence type="ECO:0000256" key="5">
    <source>
        <dbReference type="ARBA" id="ARBA00022801"/>
    </source>
</evidence>
<comment type="function">
    <text evidence="11">May function in depolymerizing pectin during pollen development, germination, and tube growth. Acts as an exo-polygalacturonase.</text>
</comment>
<dbReference type="SUPFAM" id="SSF51126">
    <property type="entry name" value="Pectin lyase-like"/>
    <property type="match status" value="1"/>
</dbReference>
<protein>
    <recommendedName>
        <fullName evidence="12">Exopolygalacturonase</fullName>
        <ecNumber evidence="8">3.2.1.67</ecNumber>
    </recommendedName>
    <alternativeName>
        <fullName evidence="9">Galacturan 1,4-alpha-galacturonidase</fullName>
    </alternativeName>
    <alternativeName>
        <fullName evidence="13">Pectinase</fullName>
    </alternativeName>
</protein>
<evidence type="ECO:0000256" key="4">
    <source>
        <dbReference type="ARBA" id="ARBA00022525"/>
    </source>
</evidence>
<keyword evidence="18" id="KW-1185">Reference proteome</keyword>
<gene>
    <name evidence="17" type="ORF">ZOSMA_7G00590</name>
</gene>
<dbReference type="OMA" id="KEACEFP"/>
<keyword evidence="7" id="KW-0961">Cell wall biogenesis/degradation</keyword>